<dbReference type="Gene3D" id="1.10.260.40">
    <property type="entry name" value="lambda repressor-like DNA-binding domains"/>
    <property type="match status" value="1"/>
</dbReference>
<dbReference type="Proteomes" id="UP000218103">
    <property type="component" value="Chromosome 2"/>
</dbReference>
<accession>A0ABN5D8L5</accession>
<protein>
    <submittedName>
        <fullName evidence="1">XRE family transcriptional regulator</fullName>
    </submittedName>
</protein>
<keyword evidence="2" id="KW-1185">Reference proteome</keyword>
<dbReference type="EMBL" id="CP023521">
    <property type="protein sequence ID" value="ATF81412.1"/>
    <property type="molecule type" value="Genomic_DNA"/>
</dbReference>
<name>A0ABN5D8L5_BURCE</name>
<evidence type="ECO:0000313" key="1">
    <source>
        <dbReference type="EMBL" id="ATF81412.1"/>
    </source>
</evidence>
<sequence>MSLRDLSAYNIRVQSVAWAPFQEDLGFAAGLDRNFIRQIGGRGNVSGDNVERIAVALDIDPAQ</sequence>
<dbReference type="InterPro" id="IPR010982">
    <property type="entry name" value="Lambda_DNA-bd_dom_sf"/>
</dbReference>
<gene>
    <name evidence="1" type="ORF">CO711_29110</name>
</gene>
<organism evidence="1 2">
    <name type="scientific">Burkholderia cepacia</name>
    <name type="common">Pseudomonas cepacia</name>
    <dbReference type="NCBI Taxonomy" id="292"/>
    <lineage>
        <taxon>Bacteria</taxon>
        <taxon>Pseudomonadati</taxon>
        <taxon>Pseudomonadota</taxon>
        <taxon>Betaproteobacteria</taxon>
        <taxon>Burkholderiales</taxon>
        <taxon>Burkholderiaceae</taxon>
        <taxon>Burkholderia</taxon>
        <taxon>Burkholderia cepacia complex</taxon>
    </lineage>
</organism>
<reference evidence="2" key="1">
    <citation type="submission" date="2017-09" db="EMBL/GenBank/DDBJ databases">
        <title>FDA dAtabase for Regulatory Grade micrObial Sequences (FDA-ARGOS): Supporting development and validation of Infectious Disease Dx tests.</title>
        <authorList>
            <person name="Minogue T."/>
            <person name="Wolcott M."/>
            <person name="Wasieloski L."/>
            <person name="Aguilar W."/>
            <person name="Moore D."/>
            <person name="Tallon L.J."/>
            <person name="Sadzewicz L."/>
            <person name="Ott S."/>
            <person name="Zhao X."/>
            <person name="Nagaraj S."/>
            <person name="Vavikolanu K."/>
            <person name="Aluvathingal J."/>
            <person name="Nadendla S."/>
            <person name="Sichtig H."/>
        </authorList>
    </citation>
    <scope>NUCLEOTIDE SEQUENCE [LARGE SCALE GENOMIC DNA]</scope>
    <source>
        <strain evidence="2">FDAARGOS_388</strain>
    </source>
</reference>
<proteinExistence type="predicted"/>
<evidence type="ECO:0000313" key="2">
    <source>
        <dbReference type="Proteomes" id="UP000218103"/>
    </source>
</evidence>